<proteinExistence type="predicted"/>
<dbReference type="PANTHER" id="PTHR30566:SF5">
    <property type="entry name" value="MECHANOSENSITIVE ION CHANNEL PROTEIN 1, MITOCHONDRIAL-RELATED"/>
    <property type="match status" value="1"/>
</dbReference>
<dbReference type="GO" id="GO:0016020">
    <property type="term" value="C:membrane"/>
    <property type="evidence" value="ECO:0007669"/>
    <property type="project" value="UniProtKB-SubCell"/>
</dbReference>
<evidence type="ECO:0000256" key="3">
    <source>
        <dbReference type="ARBA" id="ARBA00022989"/>
    </source>
</evidence>
<protein>
    <submittedName>
        <fullName evidence="7">MscS Mechanosensitive ion channel</fullName>
    </submittedName>
</protein>
<dbReference type="eggNOG" id="COG0668">
    <property type="taxonomic scope" value="Bacteria"/>
</dbReference>
<dbReference type="InterPro" id="IPR006685">
    <property type="entry name" value="MscS_channel_2nd"/>
</dbReference>
<reference evidence="7 8" key="1">
    <citation type="journal article" date="2011" name="J. Bacteriol.">
        <title>Complete genome sequence of the cellulose-degrading bacterium Cellulosilyticum lentocellum.</title>
        <authorList>
            <consortium name="US DOE Joint Genome Institute"/>
            <person name="Miller D.A."/>
            <person name="Suen G."/>
            <person name="Bruce D."/>
            <person name="Copeland A."/>
            <person name="Cheng J.F."/>
            <person name="Detter C."/>
            <person name="Goodwin L.A."/>
            <person name="Han C.S."/>
            <person name="Hauser L.J."/>
            <person name="Land M.L."/>
            <person name="Lapidus A."/>
            <person name="Lucas S."/>
            <person name="Meincke L."/>
            <person name="Pitluck S."/>
            <person name="Tapia R."/>
            <person name="Teshima H."/>
            <person name="Woyke T."/>
            <person name="Fox B.G."/>
            <person name="Angert E.R."/>
            <person name="Currie C.R."/>
        </authorList>
    </citation>
    <scope>NUCLEOTIDE SEQUENCE [LARGE SCALE GENOMIC DNA]</scope>
    <source>
        <strain evidence="8">ATCC 49066 / DSM 5427 / NCIMB 11756 / RHM5</strain>
    </source>
</reference>
<evidence type="ECO:0000259" key="6">
    <source>
        <dbReference type="Pfam" id="PF00924"/>
    </source>
</evidence>
<evidence type="ECO:0000256" key="2">
    <source>
        <dbReference type="ARBA" id="ARBA00022692"/>
    </source>
</evidence>
<gene>
    <name evidence="7" type="ordered locus">Clole_2687</name>
</gene>
<dbReference type="Proteomes" id="UP000008467">
    <property type="component" value="Chromosome"/>
</dbReference>
<dbReference type="SUPFAM" id="SSF50182">
    <property type="entry name" value="Sm-like ribonucleoproteins"/>
    <property type="match status" value="1"/>
</dbReference>
<keyword evidence="3 5" id="KW-1133">Transmembrane helix</keyword>
<feature type="transmembrane region" description="Helical" evidence="5">
    <location>
        <begin position="68"/>
        <end position="86"/>
    </location>
</feature>
<evidence type="ECO:0000313" key="7">
    <source>
        <dbReference type="EMBL" id="ADZ84388.1"/>
    </source>
</evidence>
<evidence type="ECO:0000256" key="4">
    <source>
        <dbReference type="ARBA" id="ARBA00023136"/>
    </source>
</evidence>
<keyword evidence="8" id="KW-1185">Reference proteome</keyword>
<feature type="transmembrane region" description="Helical" evidence="5">
    <location>
        <begin position="31"/>
        <end position="47"/>
    </location>
</feature>
<keyword evidence="4 5" id="KW-0472">Membrane</keyword>
<dbReference type="Pfam" id="PF00924">
    <property type="entry name" value="MS_channel_2nd"/>
    <property type="match status" value="1"/>
</dbReference>
<dbReference type="AlphaFoldDB" id="F2JJ95"/>
<evidence type="ECO:0000256" key="5">
    <source>
        <dbReference type="SAM" id="Phobius"/>
    </source>
</evidence>
<dbReference type="InterPro" id="IPR023408">
    <property type="entry name" value="MscS_beta-dom_sf"/>
</dbReference>
<dbReference type="KEGG" id="cle:Clole_2687"/>
<dbReference type="EMBL" id="CP002582">
    <property type="protein sequence ID" value="ADZ84388.1"/>
    <property type="molecule type" value="Genomic_DNA"/>
</dbReference>
<sequence length="294" mass="34043">MSINIERGGVIRVWLWIQEQIIHSNTMINKIIYSIVSLIIILILKQYTQKLIKTVGEGQERKYKHRKVLSGIYAVLYLLCLLIIWQKSSTSFLTLLGFLSAGFTIAIRDVFVNLIGGLYILFAKPFKVGERIEVAGQIGDVIDVNLLHFTMLEVGNRIMQEQSTGRILHMPNMLVFSGPLANYETGFKYIWNEMTVKLDLASDLEQVKALFYEIIEKYSSDYIEEAKKQIETASKQYLICYNNLTPIIYTEIKDGAMWLSLRYLCEPRKVRVTENLIWEEILKCIQDKDNIKLL</sequence>
<dbReference type="STRING" id="642492.Clole_2687"/>
<dbReference type="InterPro" id="IPR010920">
    <property type="entry name" value="LSM_dom_sf"/>
</dbReference>
<feature type="transmembrane region" description="Helical" evidence="5">
    <location>
        <begin position="92"/>
        <end position="122"/>
    </location>
</feature>
<accession>F2JJ95</accession>
<comment type="subcellular location">
    <subcellularLocation>
        <location evidence="1">Membrane</location>
    </subcellularLocation>
</comment>
<keyword evidence="2 5" id="KW-0812">Transmembrane</keyword>
<evidence type="ECO:0000256" key="1">
    <source>
        <dbReference type="ARBA" id="ARBA00004370"/>
    </source>
</evidence>
<dbReference type="HOGENOM" id="CLU_066007_1_0_9"/>
<dbReference type="GO" id="GO:0055085">
    <property type="term" value="P:transmembrane transport"/>
    <property type="evidence" value="ECO:0007669"/>
    <property type="project" value="InterPro"/>
</dbReference>
<dbReference type="Gene3D" id="2.30.30.60">
    <property type="match status" value="1"/>
</dbReference>
<name>F2JJ95_CELLD</name>
<organism evidence="7 8">
    <name type="scientific">Cellulosilyticum lentocellum (strain ATCC 49066 / DSM 5427 / NCIMB 11756 / RHM5)</name>
    <name type="common">Clostridium lentocellum</name>
    <dbReference type="NCBI Taxonomy" id="642492"/>
    <lineage>
        <taxon>Bacteria</taxon>
        <taxon>Bacillati</taxon>
        <taxon>Bacillota</taxon>
        <taxon>Clostridia</taxon>
        <taxon>Lachnospirales</taxon>
        <taxon>Cellulosilyticaceae</taxon>
        <taxon>Cellulosilyticum</taxon>
    </lineage>
</organism>
<evidence type="ECO:0000313" key="8">
    <source>
        <dbReference type="Proteomes" id="UP000008467"/>
    </source>
</evidence>
<feature type="domain" description="Mechanosensitive ion channel MscS" evidence="6">
    <location>
        <begin position="109"/>
        <end position="183"/>
    </location>
</feature>
<dbReference type="PANTHER" id="PTHR30566">
    <property type="entry name" value="YNAI-RELATED MECHANOSENSITIVE ION CHANNEL"/>
    <property type="match status" value="1"/>
</dbReference>
<dbReference type="Gene3D" id="1.10.287.1260">
    <property type="match status" value="1"/>
</dbReference>